<dbReference type="CDD" id="cd00449">
    <property type="entry name" value="PLPDE_IV"/>
    <property type="match status" value="1"/>
</dbReference>
<keyword evidence="4" id="KW-0808">Transferase</keyword>
<dbReference type="GO" id="GO:0046394">
    <property type="term" value="P:carboxylic acid biosynthetic process"/>
    <property type="evidence" value="ECO:0007669"/>
    <property type="project" value="UniProtKB-ARBA"/>
</dbReference>
<accession>A0A6C2UHM6</accession>
<reference evidence="4 5" key="1">
    <citation type="submission" date="2019-04" db="EMBL/GenBank/DDBJ databases">
        <authorList>
            <person name="Van Vliet M D."/>
        </authorList>
    </citation>
    <scope>NUCLEOTIDE SEQUENCE [LARGE SCALE GENOMIC DNA]</scope>
    <source>
        <strain evidence="4 5">F21</strain>
    </source>
</reference>
<dbReference type="Gene3D" id="3.30.470.10">
    <property type="match status" value="1"/>
</dbReference>
<name>A0A6C2UHM6_9BACT</name>
<evidence type="ECO:0000256" key="3">
    <source>
        <dbReference type="ARBA" id="ARBA00022898"/>
    </source>
</evidence>
<dbReference type="RefSeq" id="WP_136060834.1">
    <property type="nucleotide sequence ID" value="NZ_CAAHFH010000001.1"/>
</dbReference>
<dbReference type="AlphaFoldDB" id="A0A6C2UHM6"/>
<dbReference type="InterPro" id="IPR001544">
    <property type="entry name" value="Aminotrans_IV"/>
</dbReference>
<evidence type="ECO:0000256" key="2">
    <source>
        <dbReference type="ARBA" id="ARBA00009320"/>
    </source>
</evidence>
<keyword evidence="3" id="KW-0663">Pyridoxal phosphate</keyword>
<dbReference type="PANTHER" id="PTHR42743:SF22">
    <property type="entry name" value="D-AMINO-ACID TRANSAMINASE, CHLOROPLASTIC"/>
    <property type="match status" value="1"/>
</dbReference>
<protein>
    <submittedName>
        <fullName evidence="4">Branched-chain-amino-acid aminotransferase</fullName>
    </submittedName>
</protein>
<dbReference type="Gene3D" id="3.20.10.10">
    <property type="entry name" value="D-amino Acid Aminotransferase, subunit A, domain 2"/>
    <property type="match status" value="1"/>
</dbReference>
<keyword evidence="5" id="KW-1185">Reference proteome</keyword>
<evidence type="ECO:0000256" key="1">
    <source>
        <dbReference type="ARBA" id="ARBA00001933"/>
    </source>
</evidence>
<dbReference type="EMBL" id="CAAHFH010000001">
    <property type="protein sequence ID" value="VGO19439.1"/>
    <property type="molecule type" value="Genomic_DNA"/>
</dbReference>
<organism evidence="4 5">
    <name type="scientific">Pontiella sulfatireligans</name>
    <dbReference type="NCBI Taxonomy" id="2750658"/>
    <lineage>
        <taxon>Bacteria</taxon>
        <taxon>Pseudomonadati</taxon>
        <taxon>Kiritimatiellota</taxon>
        <taxon>Kiritimatiellia</taxon>
        <taxon>Kiritimatiellales</taxon>
        <taxon>Pontiellaceae</taxon>
        <taxon>Pontiella</taxon>
    </lineage>
</organism>
<dbReference type="Pfam" id="PF01063">
    <property type="entry name" value="Aminotran_4"/>
    <property type="match status" value="1"/>
</dbReference>
<dbReference type="GO" id="GO:0008652">
    <property type="term" value="P:amino acid biosynthetic process"/>
    <property type="evidence" value="ECO:0007669"/>
    <property type="project" value="UniProtKB-ARBA"/>
</dbReference>
<dbReference type="Proteomes" id="UP000346198">
    <property type="component" value="Unassembled WGS sequence"/>
</dbReference>
<dbReference type="SUPFAM" id="SSF56752">
    <property type="entry name" value="D-aminoacid aminotransferase-like PLP-dependent enzymes"/>
    <property type="match status" value="1"/>
</dbReference>
<comment type="cofactor">
    <cofactor evidence="1">
        <name>pyridoxal 5'-phosphate</name>
        <dbReference type="ChEBI" id="CHEBI:597326"/>
    </cofactor>
</comment>
<dbReference type="FunFam" id="3.20.10.10:FF:000002">
    <property type="entry name" value="D-alanine aminotransferase"/>
    <property type="match status" value="1"/>
</dbReference>
<keyword evidence="4" id="KW-0032">Aminotransferase</keyword>
<dbReference type="GO" id="GO:0008483">
    <property type="term" value="F:transaminase activity"/>
    <property type="evidence" value="ECO:0007669"/>
    <property type="project" value="UniProtKB-KW"/>
</dbReference>
<evidence type="ECO:0000313" key="5">
    <source>
        <dbReference type="Proteomes" id="UP000346198"/>
    </source>
</evidence>
<dbReference type="InterPro" id="IPR036038">
    <property type="entry name" value="Aminotransferase-like"/>
</dbReference>
<dbReference type="PANTHER" id="PTHR42743">
    <property type="entry name" value="AMINO-ACID AMINOTRANSFERASE"/>
    <property type="match status" value="1"/>
</dbReference>
<dbReference type="InterPro" id="IPR043131">
    <property type="entry name" value="BCAT-like_N"/>
</dbReference>
<dbReference type="InterPro" id="IPR050571">
    <property type="entry name" value="Class-IV_PLP-Dep_Aminotrnsfr"/>
</dbReference>
<dbReference type="InterPro" id="IPR043132">
    <property type="entry name" value="BCAT-like_C"/>
</dbReference>
<gene>
    <name evidence="4" type="primary">ilvE_2</name>
    <name evidence="4" type="ORF">SCARR_01497</name>
</gene>
<evidence type="ECO:0000313" key="4">
    <source>
        <dbReference type="EMBL" id="VGO19439.1"/>
    </source>
</evidence>
<sequence length="325" mass="35926">MSNEWKKEIVGREDWLARLPQKEKKLYAMYSSVADCIVTDQSIMTVPVDDHMVHRGDGVFESFKCIDGNIYNLADHLVRLEHSCEALGIALPAPCDGMADVIIQTIRAGGQRNALVRLLVSRGQGTMGVNPYACFHSEFYIVVYELPQSSIGRFPDGVSVAVSKIPIKPGIFARVKTCNYLPNVLMKKEAVDLGVDFTVSLDENRFLAEGATENIGIVTRGKELFMPPPDRVLAGTTAKRALEFAKQLVKERVLTNAEFRPISLGHVRSAAEVHIYGTTPNITPVTTFDGKPVFDGKPGPVAARLFEMLKQEMIPDSSRLTKVFE</sequence>
<comment type="similarity">
    <text evidence="2">Belongs to the class-IV pyridoxal-phosphate-dependent aminotransferase family.</text>
</comment>
<proteinExistence type="inferred from homology"/>